<evidence type="ECO:0000256" key="6">
    <source>
        <dbReference type="SAM" id="Phobius"/>
    </source>
</evidence>
<reference evidence="7 8" key="1">
    <citation type="submission" date="2020-03" db="EMBL/GenBank/DDBJ databases">
        <title>Whole genome shotgun sequence of Phytohabitans flavus NBRC 107702.</title>
        <authorList>
            <person name="Komaki H."/>
            <person name="Tamura T."/>
        </authorList>
    </citation>
    <scope>NUCLEOTIDE SEQUENCE [LARGE SCALE GENOMIC DNA]</scope>
    <source>
        <strain evidence="7 8">NBRC 107702</strain>
    </source>
</reference>
<protein>
    <submittedName>
        <fullName evidence="7">Branched-chain amino acid ABC transporter permease</fullName>
    </submittedName>
</protein>
<evidence type="ECO:0000256" key="4">
    <source>
        <dbReference type="ARBA" id="ARBA00022989"/>
    </source>
</evidence>
<sequence length="318" mass="33239">MNAYLPGIATVALMYGALGLSLNLQVGRTGIINFGHIAFFGVGVYTTALLSLHGIPLWLSVPAAAVAGGLCAIPLGWAAARLTSHYLAIVTIGFAEALRVVLLNLEVTGGPSGLVGVPRPLGDAPLETFSMVWLVLAAGLLALTYGLVRLFTRGLLGLSLTGIHDDEPAAAMLGRSVAAYKTLVLAWGSMLAALTGAFYVHWIGYASTEQFDPRVTFYLWAGIVVGGASNAGAWLGCAAIAGLFEATRFIGDFGFTALSETQIASVRWIIIGLVLILTMRFRPQGLLPVRTRLSRSAAPTVTAPAASGDRRVKESADA</sequence>
<feature type="transmembrane region" description="Helical" evidence="6">
    <location>
        <begin position="57"/>
        <end position="79"/>
    </location>
</feature>
<evidence type="ECO:0000256" key="5">
    <source>
        <dbReference type="ARBA" id="ARBA00023136"/>
    </source>
</evidence>
<gene>
    <name evidence="7" type="ORF">Pflav_017400</name>
</gene>
<dbReference type="InterPro" id="IPR043428">
    <property type="entry name" value="LivM-like"/>
</dbReference>
<evidence type="ECO:0000313" key="8">
    <source>
        <dbReference type="Proteomes" id="UP000502508"/>
    </source>
</evidence>
<organism evidence="7 8">
    <name type="scientific">Phytohabitans flavus</name>
    <dbReference type="NCBI Taxonomy" id="1076124"/>
    <lineage>
        <taxon>Bacteria</taxon>
        <taxon>Bacillati</taxon>
        <taxon>Actinomycetota</taxon>
        <taxon>Actinomycetes</taxon>
        <taxon>Micromonosporales</taxon>
        <taxon>Micromonosporaceae</taxon>
    </lineage>
</organism>
<dbReference type="InterPro" id="IPR001851">
    <property type="entry name" value="ABC_transp_permease"/>
</dbReference>
<feature type="transmembrane region" description="Helical" evidence="6">
    <location>
        <begin position="128"/>
        <end position="148"/>
    </location>
</feature>
<name>A0A6F8XND9_9ACTN</name>
<reference evidence="7 8" key="2">
    <citation type="submission" date="2020-03" db="EMBL/GenBank/DDBJ databases">
        <authorList>
            <person name="Ichikawa N."/>
            <person name="Kimura A."/>
            <person name="Kitahashi Y."/>
            <person name="Uohara A."/>
        </authorList>
    </citation>
    <scope>NUCLEOTIDE SEQUENCE [LARGE SCALE GENOMIC DNA]</scope>
    <source>
        <strain evidence="7 8">NBRC 107702</strain>
    </source>
</reference>
<feature type="transmembrane region" description="Helical" evidence="6">
    <location>
        <begin position="217"/>
        <end position="244"/>
    </location>
</feature>
<keyword evidence="2" id="KW-1003">Cell membrane</keyword>
<keyword evidence="4 6" id="KW-1133">Transmembrane helix</keyword>
<dbReference type="Pfam" id="PF02653">
    <property type="entry name" value="BPD_transp_2"/>
    <property type="match status" value="1"/>
</dbReference>
<dbReference type="EMBL" id="AP022870">
    <property type="protein sequence ID" value="BCB75330.1"/>
    <property type="molecule type" value="Genomic_DNA"/>
</dbReference>
<proteinExistence type="predicted"/>
<evidence type="ECO:0000256" key="1">
    <source>
        <dbReference type="ARBA" id="ARBA00004651"/>
    </source>
</evidence>
<dbReference type="KEGG" id="pfla:Pflav_017400"/>
<dbReference type="RefSeq" id="WP_173035078.1">
    <property type="nucleotide sequence ID" value="NZ_AP022870.1"/>
</dbReference>
<dbReference type="CDD" id="cd06581">
    <property type="entry name" value="TM_PBP1_LivM_like"/>
    <property type="match status" value="1"/>
</dbReference>
<evidence type="ECO:0000256" key="3">
    <source>
        <dbReference type="ARBA" id="ARBA00022692"/>
    </source>
</evidence>
<keyword evidence="3 6" id="KW-0812">Transmembrane</keyword>
<feature type="transmembrane region" description="Helical" evidence="6">
    <location>
        <begin position="182"/>
        <end position="205"/>
    </location>
</feature>
<dbReference type="PANTHER" id="PTHR30482:SF10">
    <property type="entry name" value="HIGH-AFFINITY BRANCHED-CHAIN AMINO ACID TRANSPORT PROTEIN BRAE"/>
    <property type="match status" value="1"/>
</dbReference>
<feature type="transmembrane region" description="Helical" evidence="6">
    <location>
        <begin position="6"/>
        <end position="24"/>
    </location>
</feature>
<dbReference type="AlphaFoldDB" id="A0A6F8XND9"/>
<evidence type="ECO:0000256" key="2">
    <source>
        <dbReference type="ARBA" id="ARBA00022475"/>
    </source>
</evidence>
<feature type="transmembrane region" description="Helical" evidence="6">
    <location>
        <begin position="264"/>
        <end position="281"/>
    </location>
</feature>
<evidence type="ECO:0000313" key="7">
    <source>
        <dbReference type="EMBL" id="BCB75330.1"/>
    </source>
</evidence>
<keyword evidence="5 6" id="KW-0472">Membrane</keyword>
<feature type="transmembrane region" description="Helical" evidence="6">
    <location>
        <begin position="86"/>
        <end position="105"/>
    </location>
</feature>
<keyword evidence="8" id="KW-1185">Reference proteome</keyword>
<dbReference type="PANTHER" id="PTHR30482">
    <property type="entry name" value="HIGH-AFFINITY BRANCHED-CHAIN AMINO ACID TRANSPORT SYSTEM PERMEASE"/>
    <property type="match status" value="1"/>
</dbReference>
<feature type="transmembrane region" description="Helical" evidence="6">
    <location>
        <begin position="31"/>
        <end position="51"/>
    </location>
</feature>
<dbReference type="Proteomes" id="UP000502508">
    <property type="component" value="Chromosome"/>
</dbReference>
<dbReference type="GO" id="GO:0005886">
    <property type="term" value="C:plasma membrane"/>
    <property type="evidence" value="ECO:0007669"/>
    <property type="project" value="UniProtKB-SubCell"/>
</dbReference>
<dbReference type="GO" id="GO:0015658">
    <property type="term" value="F:branched-chain amino acid transmembrane transporter activity"/>
    <property type="evidence" value="ECO:0007669"/>
    <property type="project" value="InterPro"/>
</dbReference>
<accession>A0A6F8XND9</accession>
<comment type="subcellular location">
    <subcellularLocation>
        <location evidence="1">Cell membrane</location>
        <topology evidence="1">Multi-pass membrane protein</topology>
    </subcellularLocation>
</comment>